<dbReference type="RefSeq" id="WP_184021868.1">
    <property type="nucleotide sequence ID" value="NZ_JACIJC010000008.1"/>
</dbReference>
<evidence type="ECO:0000313" key="7">
    <source>
        <dbReference type="Proteomes" id="UP000549617"/>
    </source>
</evidence>
<keyword evidence="7" id="KW-1185">Reference proteome</keyword>
<evidence type="ECO:0000256" key="3">
    <source>
        <dbReference type="ARBA" id="ARBA00023136"/>
    </source>
</evidence>
<keyword evidence="3 4" id="KW-0472">Membrane</keyword>
<protein>
    <submittedName>
        <fullName evidence="6">MFS family permease</fullName>
    </submittedName>
</protein>
<keyword evidence="2 4" id="KW-1133">Transmembrane helix</keyword>
<dbReference type="Proteomes" id="UP000549617">
    <property type="component" value="Unassembled WGS sequence"/>
</dbReference>
<reference evidence="6 7" key="1">
    <citation type="submission" date="2020-08" db="EMBL/GenBank/DDBJ databases">
        <title>Genomic Encyclopedia of Type Strains, Phase IV (KMG-IV): sequencing the most valuable type-strain genomes for metagenomic binning, comparative biology and taxonomic classification.</title>
        <authorList>
            <person name="Goeker M."/>
        </authorList>
    </citation>
    <scope>NUCLEOTIDE SEQUENCE [LARGE SCALE GENOMIC DNA]</scope>
    <source>
        <strain evidence="6 7">DSM 25079</strain>
    </source>
</reference>
<feature type="domain" description="Major facilitator superfamily (MFS) profile" evidence="5">
    <location>
        <begin position="1"/>
        <end position="383"/>
    </location>
</feature>
<feature type="transmembrane region" description="Helical" evidence="4">
    <location>
        <begin position="210"/>
        <end position="231"/>
    </location>
</feature>
<dbReference type="PANTHER" id="PTHR11360">
    <property type="entry name" value="MONOCARBOXYLATE TRANSPORTER"/>
    <property type="match status" value="1"/>
</dbReference>
<dbReference type="EMBL" id="JACIJC010000008">
    <property type="protein sequence ID" value="MBB5687713.1"/>
    <property type="molecule type" value="Genomic_DNA"/>
</dbReference>
<proteinExistence type="predicted"/>
<feature type="transmembrane region" description="Helical" evidence="4">
    <location>
        <begin position="243"/>
        <end position="261"/>
    </location>
</feature>
<dbReference type="PANTHER" id="PTHR11360:SF290">
    <property type="entry name" value="MONOCARBOXYLATE MFS PERMEASE"/>
    <property type="match status" value="1"/>
</dbReference>
<feature type="transmembrane region" description="Helical" evidence="4">
    <location>
        <begin position="328"/>
        <end position="348"/>
    </location>
</feature>
<feature type="transmembrane region" description="Helical" evidence="4">
    <location>
        <begin position="296"/>
        <end position="316"/>
    </location>
</feature>
<sequence>MVAALVGVTLGLTSLPFYTLGVFARPIAEDMGWPQSTVQSGLVFSMIGTVMVAGLAGWMIDRFGVRRVTLVSQMCLVLGFLLLASQNGDPLMWRASWFLIAVLGIGTSPLTWSRGIADWFVNARGFALGIALSGSGITAFAAPPLVDLMIQAYGWRTGYLAIGAAVLFVALPTAWLLFHMREPQGPAGQDVKPMPLYGLTFGEALRGYRFWLILASFAGISFAIGGSIPNLVPMLKQGGVEHAALYASLLGVNVIVGRILAGYLLDRFWAPLVAVAMLALPATACVLLALDLSPGIAAALVGLAGGAEFDLIAYLCARYFGMRNYGRIYAWQWAGFSLAAGAGSYGFALVFDATGSYDGALYAAAGLMGAGGLALLALGRYPQWDIKS</sequence>
<feature type="transmembrane region" description="Helical" evidence="4">
    <location>
        <begin position="40"/>
        <end position="60"/>
    </location>
</feature>
<comment type="caution">
    <text evidence="6">The sequence shown here is derived from an EMBL/GenBank/DDBJ whole genome shotgun (WGS) entry which is preliminary data.</text>
</comment>
<dbReference type="GO" id="GO:0022857">
    <property type="term" value="F:transmembrane transporter activity"/>
    <property type="evidence" value="ECO:0007669"/>
    <property type="project" value="InterPro"/>
</dbReference>
<feature type="transmembrane region" description="Helical" evidence="4">
    <location>
        <begin position="91"/>
        <end position="113"/>
    </location>
</feature>
<dbReference type="InterPro" id="IPR020846">
    <property type="entry name" value="MFS_dom"/>
</dbReference>
<evidence type="ECO:0000256" key="1">
    <source>
        <dbReference type="ARBA" id="ARBA00022692"/>
    </source>
</evidence>
<evidence type="ECO:0000259" key="5">
    <source>
        <dbReference type="PROSITE" id="PS50850"/>
    </source>
</evidence>
<dbReference type="SUPFAM" id="SSF103473">
    <property type="entry name" value="MFS general substrate transporter"/>
    <property type="match status" value="1"/>
</dbReference>
<feature type="transmembrane region" description="Helical" evidence="4">
    <location>
        <begin position="125"/>
        <end position="146"/>
    </location>
</feature>
<dbReference type="PROSITE" id="PS50850">
    <property type="entry name" value="MFS"/>
    <property type="match status" value="1"/>
</dbReference>
<evidence type="ECO:0000313" key="6">
    <source>
        <dbReference type="EMBL" id="MBB5687713.1"/>
    </source>
</evidence>
<dbReference type="InterPro" id="IPR036259">
    <property type="entry name" value="MFS_trans_sf"/>
</dbReference>
<dbReference type="CDD" id="cd17355">
    <property type="entry name" value="MFS_YcxA_like"/>
    <property type="match status" value="1"/>
</dbReference>
<evidence type="ECO:0000256" key="4">
    <source>
        <dbReference type="SAM" id="Phobius"/>
    </source>
</evidence>
<dbReference type="AlphaFoldDB" id="A0A7W9AL71"/>
<dbReference type="InterPro" id="IPR011701">
    <property type="entry name" value="MFS"/>
</dbReference>
<feature type="transmembrane region" description="Helical" evidence="4">
    <location>
        <begin position="360"/>
        <end position="378"/>
    </location>
</feature>
<dbReference type="Pfam" id="PF07690">
    <property type="entry name" value="MFS_1"/>
    <property type="match status" value="1"/>
</dbReference>
<keyword evidence="1 4" id="KW-0812">Transmembrane</keyword>
<feature type="transmembrane region" description="Helical" evidence="4">
    <location>
        <begin position="67"/>
        <end position="85"/>
    </location>
</feature>
<name>A0A7W9AL71_9SPHN</name>
<feature type="transmembrane region" description="Helical" evidence="4">
    <location>
        <begin position="158"/>
        <end position="178"/>
    </location>
</feature>
<gene>
    <name evidence="6" type="ORF">FHS49_003759</name>
</gene>
<evidence type="ECO:0000256" key="2">
    <source>
        <dbReference type="ARBA" id="ARBA00022989"/>
    </source>
</evidence>
<dbReference type="InterPro" id="IPR050327">
    <property type="entry name" value="Proton-linked_MCT"/>
</dbReference>
<organism evidence="6 7">
    <name type="scientific">Sphingobium boeckii</name>
    <dbReference type="NCBI Taxonomy" id="1082345"/>
    <lineage>
        <taxon>Bacteria</taxon>
        <taxon>Pseudomonadati</taxon>
        <taxon>Pseudomonadota</taxon>
        <taxon>Alphaproteobacteria</taxon>
        <taxon>Sphingomonadales</taxon>
        <taxon>Sphingomonadaceae</taxon>
        <taxon>Sphingobium</taxon>
    </lineage>
</organism>
<feature type="transmembrane region" description="Helical" evidence="4">
    <location>
        <begin position="268"/>
        <end position="290"/>
    </location>
</feature>
<accession>A0A7W9AL71</accession>
<dbReference type="Gene3D" id="1.20.1250.20">
    <property type="entry name" value="MFS general substrate transporter like domains"/>
    <property type="match status" value="1"/>
</dbReference>